<protein>
    <submittedName>
        <fullName evidence="1">Uncharacterized protein</fullName>
    </submittedName>
</protein>
<name>A0A238Y162_9PSEU</name>
<proteinExistence type="predicted"/>
<accession>A0A238Y162</accession>
<keyword evidence="2" id="KW-1185">Reference proteome</keyword>
<evidence type="ECO:0000313" key="1">
    <source>
        <dbReference type="EMBL" id="SNR64712.1"/>
    </source>
</evidence>
<evidence type="ECO:0000313" key="2">
    <source>
        <dbReference type="Proteomes" id="UP000198348"/>
    </source>
</evidence>
<reference evidence="1 2" key="1">
    <citation type="submission" date="2017-06" db="EMBL/GenBank/DDBJ databases">
        <authorList>
            <person name="Kim H.J."/>
            <person name="Triplett B.A."/>
        </authorList>
    </citation>
    <scope>NUCLEOTIDE SEQUENCE [LARGE SCALE GENOMIC DNA]</scope>
    <source>
        <strain evidence="1 2">DSM 45207</strain>
    </source>
</reference>
<gene>
    <name evidence="1" type="ORF">SAMN06265360_11332</name>
</gene>
<sequence>MRPPETSIVEQQAHVLVAGHEPGLVAYSRADPVHGPRELEPAKQGWHLEGRGLFERQLTEHGDILIDSRVFILT</sequence>
<dbReference type="AlphaFoldDB" id="A0A238Y162"/>
<organism evidence="1 2">
    <name type="scientific">Haloechinothrix alba</name>
    <dbReference type="NCBI Taxonomy" id="664784"/>
    <lineage>
        <taxon>Bacteria</taxon>
        <taxon>Bacillati</taxon>
        <taxon>Actinomycetota</taxon>
        <taxon>Actinomycetes</taxon>
        <taxon>Pseudonocardiales</taxon>
        <taxon>Pseudonocardiaceae</taxon>
        <taxon>Haloechinothrix</taxon>
    </lineage>
</organism>
<dbReference type="EMBL" id="FZNW01000013">
    <property type="protein sequence ID" value="SNR64712.1"/>
    <property type="molecule type" value="Genomic_DNA"/>
</dbReference>
<dbReference type="Proteomes" id="UP000198348">
    <property type="component" value="Unassembled WGS sequence"/>
</dbReference>